<dbReference type="Gene3D" id="2.60.120.1440">
    <property type="match status" value="1"/>
</dbReference>
<dbReference type="Proteomes" id="UP001500459">
    <property type="component" value="Unassembled WGS sequence"/>
</dbReference>
<name>A0ABP6USE1_9FLAO</name>
<dbReference type="Gene3D" id="3.55.50.30">
    <property type="match status" value="1"/>
</dbReference>
<dbReference type="Pfam" id="PF04773">
    <property type="entry name" value="FecR"/>
    <property type="match status" value="1"/>
</dbReference>
<dbReference type="InterPro" id="IPR012373">
    <property type="entry name" value="Ferrdict_sens_TM"/>
</dbReference>
<evidence type="ECO:0000313" key="4">
    <source>
        <dbReference type="EMBL" id="GAA3516503.1"/>
    </source>
</evidence>
<evidence type="ECO:0000313" key="5">
    <source>
        <dbReference type="Proteomes" id="UP001500459"/>
    </source>
</evidence>
<gene>
    <name evidence="4" type="ORF">GCM10022393_33260</name>
</gene>
<dbReference type="PANTHER" id="PTHR30273:SF2">
    <property type="entry name" value="PROTEIN FECR"/>
    <property type="match status" value="1"/>
</dbReference>
<dbReference type="Pfam" id="PF16344">
    <property type="entry name" value="FecR_C"/>
    <property type="match status" value="1"/>
</dbReference>
<comment type="caution">
    <text evidence="4">The sequence shown here is derived from an EMBL/GenBank/DDBJ whole genome shotgun (WGS) entry which is preliminary data.</text>
</comment>
<protein>
    <submittedName>
        <fullName evidence="4">FecR domain-containing protein</fullName>
    </submittedName>
</protein>
<evidence type="ECO:0000259" key="2">
    <source>
        <dbReference type="Pfam" id="PF04773"/>
    </source>
</evidence>
<keyword evidence="5" id="KW-1185">Reference proteome</keyword>
<feature type="domain" description="Protein FecR C-terminal" evidence="3">
    <location>
        <begin position="263"/>
        <end position="332"/>
    </location>
</feature>
<dbReference type="EMBL" id="BAABCW010000016">
    <property type="protein sequence ID" value="GAA3516503.1"/>
    <property type="molecule type" value="Genomic_DNA"/>
</dbReference>
<dbReference type="InterPro" id="IPR032508">
    <property type="entry name" value="FecR_C"/>
</dbReference>
<sequence length="333" mass="38037">MLTEEEKYFLKYRIKKSVVTYRLKKKRRNITILTAAAAAIVFFIIPYTGFIDTDSEIEKYVNATDLTITNDEDVQLVLSNDEAIHIEEKTSNITYSSSGASVQINGSEKVTQNSESKYNTIIVPYGKRTKITLSEGTKVWLNSGSKLTYPVVFNGDVREVYLMGEAIFDVTHNKEQPFYVKTSDYDVKVLGTVFNVSSYDDDKYTSTALERGSVEIQYSANSFLGKSKLRIIPGTLAMYDNVNEKLSSKRVDVAKYMSWRDGKFILKKQRLDGILKKLSRYYNIEIAVDNQELNEQTFSGHLDLKDTIEKVLDVIKETSDLKYKIVDRKIVIN</sequence>
<feature type="domain" description="FecR protein" evidence="2">
    <location>
        <begin position="121"/>
        <end position="215"/>
    </location>
</feature>
<dbReference type="InterPro" id="IPR006860">
    <property type="entry name" value="FecR"/>
</dbReference>
<organism evidence="4 5">
    <name type="scientific">Aquimarina addita</name>
    <dbReference type="NCBI Taxonomy" id="870485"/>
    <lineage>
        <taxon>Bacteria</taxon>
        <taxon>Pseudomonadati</taxon>
        <taxon>Bacteroidota</taxon>
        <taxon>Flavobacteriia</taxon>
        <taxon>Flavobacteriales</taxon>
        <taxon>Flavobacteriaceae</taxon>
        <taxon>Aquimarina</taxon>
    </lineage>
</organism>
<proteinExistence type="predicted"/>
<evidence type="ECO:0000256" key="1">
    <source>
        <dbReference type="SAM" id="Phobius"/>
    </source>
</evidence>
<reference evidence="5" key="1">
    <citation type="journal article" date="2019" name="Int. J. Syst. Evol. Microbiol.">
        <title>The Global Catalogue of Microorganisms (GCM) 10K type strain sequencing project: providing services to taxonomists for standard genome sequencing and annotation.</title>
        <authorList>
            <consortium name="The Broad Institute Genomics Platform"/>
            <consortium name="The Broad Institute Genome Sequencing Center for Infectious Disease"/>
            <person name="Wu L."/>
            <person name="Ma J."/>
        </authorList>
    </citation>
    <scope>NUCLEOTIDE SEQUENCE [LARGE SCALE GENOMIC DNA]</scope>
    <source>
        <strain evidence="5">JCM 17106</strain>
    </source>
</reference>
<keyword evidence="1" id="KW-1133">Transmembrane helix</keyword>
<keyword evidence="1" id="KW-0812">Transmembrane</keyword>
<accession>A0ABP6USE1</accession>
<dbReference type="RefSeq" id="WP_344929349.1">
    <property type="nucleotide sequence ID" value="NZ_BAABCW010000016.1"/>
</dbReference>
<feature type="transmembrane region" description="Helical" evidence="1">
    <location>
        <begin position="30"/>
        <end position="50"/>
    </location>
</feature>
<evidence type="ECO:0000259" key="3">
    <source>
        <dbReference type="Pfam" id="PF16344"/>
    </source>
</evidence>
<keyword evidence="1" id="KW-0472">Membrane</keyword>
<dbReference type="PANTHER" id="PTHR30273">
    <property type="entry name" value="PERIPLASMIC SIGNAL SENSOR AND SIGMA FACTOR ACTIVATOR FECR-RELATED"/>
    <property type="match status" value="1"/>
</dbReference>